<keyword evidence="7" id="KW-1185">Reference proteome</keyword>
<reference evidence="6 7" key="1">
    <citation type="submission" date="2021-03" db="EMBL/GenBank/DDBJ databases">
        <title>Sequencing the genomes of 1000 actinobacteria strains.</title>
        <authorList>
            <person name="Klenk H.-P."/>
        </authorList>
    </citation>
    <scope>NUCLEOTIDE SEQUENCE [LARGE SCALE GENOMIC DNA]</scope>
    <source>
        <strain evidence="6 7">DSM 16005</strain>
    </source>
</reference>
<name>A0ABS4YRJ7_9MICC</name>
<dbReference type="PRINTS" id="PR00502">
    <property type="entry name" value="NUDIXFAMILY"/>
</dbReference>
<dbReference type="PANTHER" id="PTHR43046">
    <property type="entry name" value="GDP-MANNOSE MANNOSYL HYDROLASE"/>
    <property type="match status" value="1"/>
</dbReference>
<dbReference type="PANTHER" id="PTHR43046:SF14">
    <property type="entry name" value="MUTT_NUDIX FAMILY PROTEIN"/>
    <property type="match status" value="1"/>
</dbReference>
<dbReference type="PROSITE" id="PS51462">
    <property type="entry name" value="NUDIX"/>
    <property type="match status" value="1"/>
</dbReference>
<comment type="cofactor">
    <cofactor evidence="1">
        <name>Mg(2+)</name>
        <dbReference type="ChEBI" id="CHEBI:18420"/>
    </cofactor>
</comment>
<evidence type="ECO:0000256" key="2">
    <source>
        <dbReference type="ARBA" id="ARBA00005582"/>
    </source>
</evidence>
<dbReference type="Pfam" id="PF00293">
    <property type="entry name" value="NUDIX"/>
    <property type="match status" value="1"/>
</dbReference>
<gene>
    <name evidence="6" type="ORF">JOF48_000211</name>
</gene>
<evidence type="ECO:0000256" key="4">
    <source>
        <dbReference type="RuleBase" id="RU003476"/>
    </source>
</evidence>
<comment type="caution">
    <text evidence="6">The sequence shown here is derived from an EMBL/GenBank/DDBJ whole genome shotgun (WGS) entry which is preliminary data.</text>
</comment>
<organism evidence="6 7">
    <name type="scientific">Arthrobacter stackebrandtii</name>
    <dbReference type="NCBI Taxonomy" id="272161"/>
    <lineage>
        <taxon>Bacteria</taxon>
        <taxon>Bacillati</taxon>
        <taxon>Actinomycetota</taxon>
        <taxon>Actinomycetes</taxon>
        <taxon>Micrococcales</taxon>
        <taxon>Micrococcaceae</taxon>
        <taxon>Arthrobacter</taxon>
    </lineage>
</organism>
<dbReference type="RefSeq" id="WP_209676517.1">
    <property type="nucleotide sequence ID" value="NZ_JAGIOI010000001.1"/>
</dbReference>
<dbReference type="SUPFAM" id="SSF55811">
    <property type="entry name" value="Nudix"/>
    <property type="match status" value="1"/>
</dbReference>
<evidence type="ECO:0000313" key="7">
    <source>
        <dbReference type="Proteomes" id="UP000711614"/>
    </source>
</evidence>
<evidence type="ECO:0000256" key="3">
    <source>
        <dbReference type="ARBA" id="ARBA00022801"/>
    </source>
</evidence>
<protein>
    <submittedName>
        <fullName evidence="6">8-oxo-dGTP pyrophosphatase MutT (NUDIX family)</fullName>
    </submittedName>
</protein>
<comment type="similarity">
    <text evidence="2 4">Belongs to the Nudix hydrolase family.</text>
</comment>
<dbReference type="InterPro" id="IPR015797">
    <property type="entry name" value="NUDIX_hydrolase-like_dom_sf"/>
</dbReference>
<dbReference type="Proteomes" id="UP000711614">
    <property type="component" value="Unassembled WGS sequence"/>
</dbReference>
<proteinExistence type="inferred from homology"/>
<dbReference type="InterPro" id="IPR000086">
    <property type="entry name" value="NUDIX_hydrolase_dom"/>
</dbReference>
<feature type="domain" description="Nudix hydrolase" evidence="5">
    <location>
        <begin position="5"/>
        <end position="148"/>
    </location>
</feature>
<dbReference type="InterPro" id="IPR020476">
    <property type="entry name" value="Nudix_hydrolase"/>
</dbReference>
<evidence type="ECO:0000259" key="5">
    <source>
        <dbReference type="PROSITE" id="PS51462"/>
    </source>
</evidence>
<keyword evidence="3 4" id="KW-0378">Hydrolase</keyword>
<dbReference type="PROSITE" id="PS00893">
    <property type="entry name" value="NUDIX_BOX"/>
    <property type="match status" value="1"/>
</dbReference>
<dbReference type="EMBL" id="JAGIOI010000001">
    <property type="protein sequence ID" value="MBP2411412.1"/>
    <property type="molecule type" value="Genomic_DNA"/>
</dbReference>
<sequence>MTGFRWRHSVRALVLTPEGQLLLGRHRIATGFIWAAPGGGIEAGETRHEALRRELREETGLLLGDSARPRHLWHQEIVDGSITAGFDGVVNDYFLVETEHFVARGLWPHEVLLEEGLDGFAWWTLAEIENAKPTEVFGPRNLAELFPTMTQRHHADEPLRIGP</sequence>
<evidence type="ECO:0000256" key="1">
    <source>
        <dbReference type="ARBA" id="ARBA00001946"/>
    </source>
</evidence>
<dbReference type="Gene3D" id="3.90.79.10">
    <property type="entry name" value="Nucleoside Triphosphate Pyrophosphohydrolase"/>
    <property type="match status" value="1"/>
</dbReference>
<evidence type="ECO:0000313" key="6">
    <source>
        <dbReference type="EMBL" id="MBP2411412.1"/>
    </source>
</evidence>
<accession>A0ABS4YRJ7</accession>
<dbReference type="InterPro" id="IPR020084">
    <property type="entry name" value="NUDIX_hydrolase_CS"/>
</dbReference>